<organism evidence="3 4">
    <name type="scientific">Aphanizomenon flos-aquae WA102</name>
    <dbReference type="NCBI Taxonomy" id="1710896"/>
    <lineage>
        <taxon>Bacteria</taxon>
        <taxon>Bacillati</taxon>
        <taxon>Cyanobacteriota</taxon>
        <taxon>Cyanophyceae</taxon>
        <taxon>Nostocales</taxon>
        <taxon>Aphanizomenonaceae</taxon>
        <taxon>Aphanizomenon</taxon>
    </lineage>
</organism>
<keyword evidence="1" id="KW-0812">Transmembrane</keyword>
<protein>
    <submittedName>
        <fullName evidence="3">Phosphohydrolase</fullName>
    </submittedName>
</protein>
<feature type="domain" description="HD/PDEase" evidence="2">
    <location>
        <begin position="655"/>
        <end position="817"/>
    </location>
</feature>
<accession>A0A1B7X1F6</accession>
<proteinExistence type="predicted"/>
<dbReference type="InterPro" id="IPR011621">
    <property type="entry name" value="Metal-dep_PHydrolase_7TM_intra"/>
</dbReference>
<feature type="transmembrane region" description="Helical" evidence="1">
    <location>
        <begin position="541"/>
        <end position="559"/>
    </location>
</feature>
<reference evidence="3 4" key="1">
    <citation type="submission" date="2015-09" db="EMBL/GenBank/DDBJ databases">
        <title>Aphanizomenon flos-aquae WA102.</title>
        <authorList>
            <person name="Driscoll C."/>
        </authorList>
    </citation>
    <scope>NUCLEOTIDE SEQUENCE [LARGE SCALE GENOMIC DNA]</scope>
    <source>
        <strain evidence="3">WA102</strain>
    </source>
</reference>
<dbReference type="AlphaFoldDB" id="A0A1B7X1F6"/>
<comment type="caution">
    <text evidence="3">The sequence shown here is derived from an EMBL/GenBank/DDBJ whole genome shotgun (WGS) entry which is preliminary data.</text>
</comment>
<feature type="transmembrane region" description="Helical" evidence="1">
    <location>
        <begin position="511"/>
        <end position="534"/>
    </location>
</feature>
<dbReference type="SMART" id="SM00471">
    <property type="entry name" value="HDc"/>
    <property type="match status" value="1"/>
</dbReference>
<dbReference type="Proteomes" id="UP000092093">
    <property type="component" value="Unassembled WGS sequence"/>
</dbReference>
<dbReference type="EMBL" id="LJOW01000067">
    <property type="protein sequence ID" value="OBQ43169.1"/>
    <property type="molecule type" value="Genomic_DNA"/>
</dbReference>
<keyword evidence="3" id="KW-0378">Hydrolase</keyword>
<keyword evidence="1" id="KW-1133">Transmembrane helix</keyword>
<feature type="transmembrane region" description="Helical" evidence="1">
    <location>
        <begin position="452"/>
        <end position="472"/>
    </location>
</feature>
<dbReference type="Pfam" id="PF07698">
    <property type="entry name" value="7TM-7TMR_HD"/>
    <property type="match status" value="1"/>
</dbReference>
<evidence type="ECO:0000313" key="4">
    <source>
        <dbReference type="Proteomes" id="UP000092093"/>
    </source>
</evidence>
<evidence type="ECO:0000256" key="1">
    <source>
        <dbReference type="SAM" id="Phobius"/>
    </source>
</evidence>
<gene>
    <name evidence="3" type="ORF">AN484_13975</name>
</gene>
<dbReference type="InterPro" id="IPR006675">
    <property type="entry name" value="HDIG_dom"/>
</dbReference>
<sequence>MKTQQFFQSLSQHLRQWQQKYKVLFREGKHSSKLHGNFLRNLPLYLSAKSHQGKQGKQRQTQQSTAKLVRKTGSIDKFIFRWVHQKRSSIVLVLAILSLTSVVGHDLYNQPRVKVDSIALQTFIAPNTDNIEDRQETEQKRKDVINSYVPILMTDNQINQQINDQLAEILNMGDQVRGIVGVFPFFDSSVLSISTQRYLRTFPESEWQKLKGILENNRKQNLRQKNSKFLLPSQIFSNGKSISNSSSFPGLPFSRTSSDDENHGNEATFIQALSELQTYQFSAPEPDFSKLITQISKVREGYNLAINKALQIETGQVKKPHTAPIILELTDNDWVKTQVGIRKIAERILAQGIPVGLPKTILKNAVSLQVELSVPSEAEPLAKNLLLAVLQPNLKQDEAETKQKAELVAKTIPSVIVPMKKGEVIVKKGEKITNRKFQILEHYRLIVRQINWMGLTIVAVVVTLGVWVFAWLERKSHNYLRQRDRLLVLLLTLTVPGVLAMGLPYTTWSAIGLLLGSFYGPTVGMTVVGLLSLISPVTTSINILVLLSGAVGGILSSYVAHRLRSREELALLGIITALTQGTVFLLLKILTGGVFGSGWYIIQEAGLFAVSGLSWSIVALGLSPYLETLFDVITPIRLAELANPNRPLLKRLATETPGTFQHTLLVATLAEAAAKELGCNVELVRAGTLYHDIGKMHDPLGFIENQIGSPNKHETEIKDPWKSAALIKKHVTEGLVMAKKHSLPTAIQAFIPEHQGTMAIAYFYHQAQQIAQENPQIIVDKADFCYDGPIPQSRETGIVMLADSCEAALRSLKDATPEKALNMLNNILRAKWQDDQLIDSGLTRAEMPKIAQIFVDVWQQFHHKRIAYPKAKAGNS</sequence>
<dbReference type="Pfam" id="PF07697">
    <property type="entry name" value="7TMR-HDED"/>
    <property type="match status" value="1"/>
</dbReference>
<dbReference type="CDD" id="cd00077">
    <property type="entry name" value="HDc"/>
    <property type="match status" value="1"/>
</dbReference>
<name>A0A1B7X1F6_APHFL</name>
<evidence type="ECO:0000313" key="3">
    <source>
        <dbReference type="EMBL" id="OBQ43169.1"/>
    </source>
</evidence>
<feature type="transmembrane region" description="Helical" evidence="1">
    <location>
        <begin position="607"/>
        <end position="626"/>
    </location>
</feature>
<dbReference type="Gene3D" id="1.10.3210.10">
    <property type="entry name" value="Hypothetical protein af1432"/>
    <property type="match status" value="1"/>
</dbReference>
<feature type="transmembrane region" description="Helical" evidence="1">
    <location>
        <begin position="571"/>
        <end position="595"/>
    </location>
</feature>
<dbReference type="Pfam" id="PF01966">
    <property type="entry name" value="HD"/>
    <property type="match status" value="1"/>
</dbReference>
<evidence type="ECO:0000259" key="2">
    <source>
        <dbReference type="SMART" id="SM00471"/>
    </source>
</evidence>
<keyword evidence="1" id="KW-0472">Membrane</keyword>
<dbReference type="GO" id="GO:0016787">
    <property type="term" value="F:hydrolase activity"/>
    <property type="evidence" value="ECO:0007669"/>
    <property type="project" value="UniProtKB-KW"/>
</dbReference>
<dbReference type="InterPro" id="IPR006674">
    <property type="entry name" value="HD_domain"/>
</dbReference>
<dbReference type="InterPro" id="IPR003607">
    <property type="entry name" value="HD/PDEase_dom"/>
</dbReference>
<dbReference type="SUPFAM" id="SSF109604">
    <property type="entry name" value="HD-domain/PDEase-like"/>
    <property type="match status" value="1"/>
</dbReference>
<dbReference type="NCBIfam" id="TIGR00277">
    <property type="entry name" value="HDIG"/>
    <property type="match status" value="1"/>
</dbReference>
<dbReference type="PANTHER" id="PTHR36442">
    <property type="entry name" value="CYCLIC-DI-AMP PHOSPHODIESTERASE PGPH"/>
    <property type="match status" value="1"/>
</dbReference>
<dbReference type="InterPro" id="IPR011624">
    <property type="entry name" value="Metal-dep_PHydrolase_7TM_extra"/>
</dbReference>
<dbReference type="InterPro" id="IPR052722">
    <property type="entry name" value="PgpH_phosphodiesterase"/>
</dbReference>
<dbReference type="PANTHER" id="PTHR36442:SF1">
    <property type="entry name" value="CYCLIC-DI-AMP PHOSPHODIESTERASE PGPH"/>
    <property type="match status" value="1"/>
</dbReference>
<dbReference type="PATRIC" id="fig|1710896.3.peg.1910"/>
<feature type="transmembrane region" description="Helical" evidence="1">
    <location>
        <begin position="484"/>
        <end position="505"/>
    </location>
</feature>